<protein>
    <recommendedName>
        <fullName evidence="3">GH16 domain-containing protein</fullName>
    </recommendedName>
</protein>
<dbReference type="EMBL" id="FUEG01000003">
    <property type="protein sequence ID" value="SJL02708.1"/>
    <property type="molecule type" value="Genomic_DNA"/>
</dbReference>
<organism evidence="4 5">
    <name type="scientific">Armillaria ostoyae</name>
    <name type="common">Armillaria root rot fungus</name>
    <dbReference type="NCBI Taxonomy" id="47428"/>
    <lineage>
        <taxon>Eukaryota</taxon>
        <taxon>Fungi</taxon>
        <taxon>Dikarya</taxon>
        <taxon>Basidiomycota</taxon>
        <taxon>Agaricomycotina</taxon>
        <taxon>Agaricomycetes</taxon>
        <taxon>Agaricomycetidae</taxon>
        <taxon>Agaricales</taxon>
        <taxon>Marasmiineae</taxon>
        <taxon>Physalacriaceae</taxon>
        <taxon>Armillaria</taxon>
    </lineage>
</organism>
<dbReference type="Gene3D" id="2.60.120.200">
    <property type="match status" value="2"/>
</dbReference>
<dbReference type="PANTHER" id="PTHR10963">
    <property type="entry name" value="GLYCOSYL HYDROLASE-RELATED"/>
    <property type="match status" value="1"/>
</dbReference>
<dbReference type="OMA" id="GIYDSTC"/>
<reference evidence="5" key="1">
    <citation type="journal article" date="2017" name="Nat. Ecol. Evol.">
        <title>Genome expansion and lineage-specific genetic innovations in the forest pathogenic fungi Armillaria.</title>
        <authorList>
            <person name="Sipos G."/>
            <person name="Prasanna A.N."/>
            <person name="Walter M.C."/>
            <person name="O'Connor E."/>
            <person name="Balint B."/>
            <person name="Krizsan K."/>
            <person name="Kiss B."/>
            <person name="Hess J."/>
            <person name="Varga T."/>
            <person name="Slot J."/>
            <person name="Riley R."/>
            <person name="Boka B."/>
            <person name="Rigling D."/>
            <person name="Barry K."/>
            <person name="Lee J."/>
            <person name="Mihaltcheva S."/>
            <person name="LaButti K."/>
            <person name="Lipzen A."/>
            <person name="Waldron R."/>
            <person name="Moloney N.M."/>
            <person name="Sperisen C."/>
            <person name="Kredics L."/>
            <person name="Vagvoelgyi C."/>
            <person name="Patrignani A."/>
            <person name="Fitzpatrick D."/>
            <person name="Nagy I."/>
            <person name="Doyle S."/>
            <person name="Anderson J.B."/>
            <person name="Grigoriev I.V."/>
            <person name="Gueldener U."/>
            <person name="Muensterkoetter M."/>
            <person name="Nagy L.G."/>
        </authorList>
    </citation>
    <scope>NUCLEOTIDE SEQUENCE [LARGE SCALE GENOMIC DNA]</scope>
    <source>
        <strain evidence="5">C18/9</strain>
    </source>
</reference>
<dbReference type="PROSITE" id="PS51762">
    <property type="entry name" value="GH16_2"/>
    <property type="match status" value="1"/>
</dbReference>
<dbReference type="Proteomes" id="UP000219338">
    <property type="component" value="Unassembled WGS sequence"/>
</dbReference>
<dbReference type="STRING" id="47428.A0A284R1X5"/>
<dbReference type="OrthoDB" id="192832at2759"/>
<keyword evidence="2" id="KW-0732">Signal</keyword>
<evidence type="ECO:0000313" key="4">
    <source>
        <dbReference type="EMBL" id="SJL02708.1"/>
    </source>
</evidence>
<dbReference type="InterPro" id="IPR000757">
    <property type="entry name" value="Beta-glucanase-like"/>
</dbReference>
<sequence>MKTSTLVLLFSRTLFCHALYAPLREYAGQSFFNGWDFLGNYDNTTYGNVTFVDQATGSANKLAFVNDAGNAILKVDNSTDITSTQLVYRDSVWPAFWTFGGTDAEWPMFGEIDIVEGINLQTNNRMSLHHNDSSCVQPANPGQSGQTFNSNCSSGGGGVGCTISETKPNSYGESFAQNGGGAFALQFDVSGAYIWFWPRQNIPKSLTSATSTSNMDTTDWGLPSAAFPSSGCNLQKLFSPQRLILETTLCGDWAGVPSIFNTQCPGNCVQDYVRGPGSPRYDSAYFEISYLRTYTAIAGNATASSSGAVETAAVTTTRVVTSTSGGATVSSGAASASTTSSTSSAGRSYSAISWISAGYFLLGLVSLGL</sequence>
<accession>A0A284R1X5</accession>
<evidence type="ECO:0000259" key="3">
    <source>
        <dbReference type="PROSITE" id="PS51762"/>
    </source>
</evidence>
<dbReference type="SUPFAM" id="SSF49899">
    <property type="entry name" value="Concanavalin A-like lectins/glucanases"/>
    <property type="match status" value="1"/>
</dbReference>
<evidence type="ECO:0000256" key="2">
    <source>
        <dbReference type="SAM" id="SignalP"/>
    </source>
</evidence>
<feature type="signal peptide" evidence="2">
    <location>
        <begin position="1"/>
        <end position="18"/>
    </location>
</feature>
<dbReference type="Pfam" id="PF26113">
    <property type="entry name" value="GH16_XgeA"/>
    <property type="match status" value="1"/>
</dbReference>
<dbReference type="GO" id="GO:0009251">
    <property type="term" value="P:glucan catabolic process"/>
    <property type="evidence" value="ECO:0007669"/>
    <property type="project" value="TreeGrafter"/>
</dbReference>
<name>A0A284R1X5_ARMOS</name>
<dbReference type="InterPro" id="IPR013320">
    <property type="entry name" value="ConA-like_dom_sf"/>
</dbReference>
<feature type="region of interest" description="Disordered" evidence="1">
    <location>
        <begin position="323"/>
        <end position="345"/>
    </location>
</feature>
<evidence type="ECO:0000256" key="1">
    <source>
        <dbReference type="SAM" id="MobiDB-lite"/>
    </source>
</evidence>
<dbReference type="InterPro" id="IPR050546">
    <property type="entry name" value="Glycosyl_Hydrlase_16"/>
</dbReference>
<feature type="chain" id="PRO_5013329614" description="GH16 domain-containing protein" evidence="2">
    <location>
        <begin position="19"/>
        <end position="369"/>
    </location>
</feature>
<proteinExistence type="predicted"/>
<dbReference type="AlphaFoldDB" id="A0A284R1X5"/>
<evidence type="ECO:0000313" key="5">
    <source>
        <dbReference type="Proteomes" id="UP000219338"/>
    </source>
</evidence>
<dbReference type="GO" id="GO:0004553">
    <property type="term" value="F:hydrolase activity, hydrolyzing O-glycosyl compounds"/>
    <property type="evidence" value="ECO:0007669"/>
    <property type="project" value="InterPro"/>
</dbReference>
<feature type="domain" description="GH16" evidence="3">
    <location>
        <begin position="24"/>
        <end position="262"/>
    </location>
</feature>
<gene>
    <name evidence="4" type="ORF">ARMOST_06043</name>
</gene>
<dbReference type="PANTHER" id="PTHR10963:SF24">
    <property type="entry name" value="GLYCOSIDASE C21B10.07-RELATED"/>
    <property type="match status" value="1"/>
</dbReference>
<keyword evidence="5" id="KW-1185">Reference proteome</keyword>